<sequence length="70" mass="7830">RQEQEQWAQQRLSLASACVSGFAWGRVGNGYRCCGENHYITDQLLAEGRGGFYTRADGVGKSERWSGPLY</sequence>
<organism evidence="1 2">
    <name type="scientific">Amylocarpus encephaloides</name>
    <dbReference type="NCBI Taxonomy" id="45428"/>
    <lineage>
        <taxon>Eukaryota</taxon>
        <taxon>Fungi</taxon>
        <taxon>Dikarya</taxon>
        <taxon>Ascomycota</taxon>
        <taxon>Pezizomycotina</taxon>
        <taxon>Leotiomycetes</taxon>
        <taxon>Helotiales</taxon>
        <taxon>Helotiales incertae sedis</taxon>
        <taxon>Amylocarpus</taxon>
    </lineage>
</organism>
<name>A0A9P7YFF3_9HELO</name>
<proteinExistence type="predicted"/>
<feature type="non-terminal residue" evidence="1">
    <location>
        <position position="1"/>
    </location>
</feature>
<feature type="non-terminal residue" evidence="1">
    <location>
        <position position="70"/>
    </location>
</feature>
<keyword evidence="2" id="KW-1185">Reference proteome</keyword>
<protein>
    <submittedName>
        <fullName evidence="1">Uncharacterized protein</fullName>
    </submittedName>
</protein>
<dbReference type="OrthoDB" id="3565083at2759"/>
<reference evidence="1" key="1">
    <citation type="journal article" date="2021" name="IMA Fungus">
        <title>Genomic characterization of three marine fungi, including Emericellopsis atlantica sp. nov. with signatures of a generalist lifestyle and marine biomass degradation.</title>
        <authorList>
            <person name="Hagestad O.C."/>
            <person name="Hou L."/>
            <person name="Andersen J.H."/>
            <person name="Hansen E.H."/>
            <person name="Altermark B."/>
            <person name="Li C."/>
            <person name="Kuhnert E."/>
            <person name="Cox R.J."/>
            <person name="Crous P.W."/>
            <person name="Spatafora J.W."/>
            <person name="Lail K."/>
            <person name="Amirebrahimi M."/>
            <person name="Lipzen A."/>
            <person name="Pangilinan J."/>
            <person name="Andreopoulos W."/>
            <person name="Hayes R.D."/>
            <person name="Ng V."/>
            <person name="Grigoriev I.V."/>
            <person name="Jackson S.A."/>
            <person name="Sutton T.D.S."/>
            <person name="Dobson A.D.W."/>
            <person name="Rama T."/>
        </authorList>
    </citation>
    <scope>NUCLEOTIDE SEQUENCE</scope>
    <source>
        <strain evidence="1">TRa018bII</strain>
    </source>
</reference>
<gene>
    <name evidence="1" type="ORF">BJ875DRAFT_345895</name>
</gene>
<comment type="caution">
    <text evidence="1">The sequence shown here is derived from an EMBL/GenBank/DDBJ whole genome shotgun (WGS) entry which is preliminary data.</text>
</comment>
<dbReference type="AlphaFoldDB" id="A0A9P7YFF3"/>
<evidence type="ECO:0000313" key="1">
    <source>
        <dbReference type="EMBL" id="KAG9232630.1"/>
    </source>
</evidence>
<dbReference type="Proteomes" id="UP000824998">
    <property type="component" value="Unassembled WGS sequence"/>
</dbReference>
<accession>A0A9P7YFF3</accession>
<dbReference type="EMBL" id="MU251539">
    <property type="protein sequence ID" value="KAG9232630.1"/>
    <property type="molecule type" value="Genomic_DNA"/>
</dbReference>
<evidence type="ECO:0000313" key="2">
    <source>
        <dbReference type="Proteomes" id="UP000824998"/>
    </source>
</evidence>